<reference evidence="1" key="1">
    <citation type="submission" date="2020-08" db="EMBL/GenBank/DDBJ databases">
        <title>Genomic Encyclopedia of Type Strains, Phase IV (KMG-IV): sequencing the most valuable type-strain genomes for metagenomic binning, comparative biology and taxonomic classification.</title>
        <authorList>
            <person name="Goeker M."/>
        </authorList>
    </citation>
    <scope>NUCLEOTIDE SEQUENCE [LARGE SCALE GENOMIC DNA]</scope>
    <source>
        <strain evidence="1">DSM 105720</strain>
    </source>
</reference>
<accession>A0A840D3I1</accession>
<evidence type="ECO:0000313" key="1">
    <source>
        <dbReference type="EMBL" id="MBB4046166.1"/>
    </source>
</evidence>
<keyword evidence="2" id="KW-1185">Reference proteome</keyword>
<gene>
    <name evidence="1" type="ORF">GGR06_003997</name>
</gene>
<evidence type="ECO:0000313" key="2">
    <source>
        <dbReference type="Proteomes" id="UP000560658"/>
    </source>
</evidence>
<name>A0A840D3I1_9BACE</name>
<proteinExistence type="predicted"/>
<comment type="caution">
    <text evidence="1">The sequence shown here is derived from an EMBL/GenBank/DDBJ whole genome shotgun (WGS) entry which is preliminary data.</text>
</comment>
<sequence length="62" mass="6883">MSSKFSKEQLEKLALYTAGINSILLEALLASPSPESEDGEGERDVEVEIFIVEKDKEPKSQK</sequence>
<dbReference type="Proteomes" id="UP000560658">
    <property type="component" value="Unassembled WGS sequence"/>
</dbReference>
<protein>
    <submittedName>
        <fullName evidence="1">Uncharacterized protein</fullName>
    </submittedName>
</protein>
<dbReference type="RefSeq" id="WP_044165189.1">
    <property type="nucleotide sequence ID" value="NZ_JACIER010000024.1"/>
</dbReference>
<dbReference type="AlphaFoldDB" id="A0A840D3I1"/>
<organism evidence="1 2">
    <name type="scientific">Bacteroides reticulotermitis</name>
    <dbReference type="NCBI Taxonomy" id="1133319"/>
    <lineage>
        <taxon>Bacteria</taxon>
        <taxon>Pseudomonadati</taxon>
        <taxon>Bacteroidota</taxon>
        <taxon>Bacteroidia</taxon>
        <taxon>Bacteroidales</taxon>
        <taxon>Bacteroidaceae</taxon>
        <taxon>Bacteroides</taxon>
    </lineage>
</organism>
<dbReference type="EMBL" id="JACIER010000024">
    <property type="protein sequence ID" value="MBB4046166.1"/>
    <property type="molecule type" value="Genomic_DNA"/>
</dbReference>